<evidence type="ECO:0000313" key="5">
    <source>
        <dbReference type="RefSeq" id="XP_036358968.1"/>
    </source>
</evidence>
<feature type="repeat" description="ANK" evidence="3">
    <location>
        <begin position="219"/>
        <end position="266"/>
    </location>
</feature>
<dbReference type="PANTHER" id="PTHR24193">
    <property type="entry name" value="ANKYRIN REPEAT PROTEIN"/>
    <property type="match status" value="1"/>
</dbReference>
<protein>
    <submittedName>
        <fullName evidence="5">Ankyrin repeat domain-containing protein 16-like isoform X2</fullName>
    </submittedName>
</protein>
<proteinExistence type="predicted"/>
<feature type="repeat" description="ANK" evidence="3">
    <location>
        <begin position="85"/>
        <end position="117"/>
    </location>
</feature>
<evidence type="ECO:0000256" key="3">
    <source>
        <dbReference type="PROSITE-ProRule" id="PRU00023"/>
    </source>
</evidence>
<dbReference type="PANTHER" id="PTHR24193:SF121">
    <property type="entry name" value="ADA2A-CONTAINING COMPLEX COMPONENT 3, ISOFORM D"/>
    <property type="match status" value="1"/>
</dbReference>
<dbReference type="Pfam" id="PF12796">
    <property type="entry name" value="Ank_2"/>
    <property type="match status" value="2"/>
</dbReference>
<sequence length="302" mass="34183">MSNFHFERLIQAAQKGNLQYFLDYIDSFQETWLIKKCNKAGDNIIHLIARFGRLNILKFISQELLNRHLEWTLNTKIVFESINNDRKTPLHEASQANQIECVQFLLSLSLNVDSMKKGDWTPLMLAAAKGNKEVIKILLENGANPALVNKDGWNSFHIAVREGNLDIVEILLNNNPSIWKVSSKNQRTPLHTAALHGCKEVTQWLLSDCCHPVDVRDACGTTPLMDAIRNGHTDVAEIMIKEFQEGHLEVIKYLISHGADRNTTDDMGRKPLDMVSVNNHKCCMDILQNRTANATENNNSLG</sequence>
<dbReference type="PROSITE" id="PS50088">
    <property type="entry name" value="ANK_REPEAT"/>
    <property type="match status" value="4"/>
</dbReference>
<keyword evidence="2 3" id="KW-0040">ANK repeat</keyword>
<dbReference type="InterPro" id="IPR050663">
    <property type="entry name" value="Ankyrin-SOCS_Box"/>
</dbReference>
<dbReference type="Pfam" id="PF00023">
    <property type="entry name" value="Ank"/>
    <property type="match status" value="2"/>
</dbReference>
<dbReference type="InterPro" id="IPR036770">
    <property type="entry name" value="Ankyrin_rpt-contain_sf"/>
</dbReference>
<dbReference type="SUPFAM" id="SSF48403">
    <property type="entry name" value="Ankyrin repeat"/>
    <property type="match status" value="1"/>
</dbReference>
<gene>
    <name evidence="5" type="primary">LOC115212272</name>
</gene>
<evidence type="ECO:0000313" key="4">
    <source>
        <dbReference type="Proteomes" id="UP000515154"/>
    </source>
</evidence>
<dbReference type="GO" id="GO:0000976">
    <property type="term" value="F:transcription cis-regulatory region binding"/>
    <property type="evidence" value="ECO:0007669"/>
    <property type="project" value="TreeGrafter"/>
</dbReference>
<reference evidence="5" key="1">
    <citation type="submission" date="2025-08" db="UniProtKB">
        <authorList>
            <consortium name="RefSeq"/>
        </authorList>
    </citation>
    <scope>IDENTIFICATION</scope>
</reference>
<evidence type="ECO:0000256" key="1">
    <source>
        <dbReference type="ARBA" id="ARBA00022737"/>
    </source>
</evidence>
<name>A0A7E6EUE8_9MOLL</name>
<evidence type="ECO:0000256" key="2">
    <source>
        <dbReference type="ARBA" id="ARBA00023043"/>
    </source>
</evidence>
<dbReference type="PROSITE" id="PS50297">
    <property type="entry name" value="ANK_REP_REGION"/>
    <property type="match status" value="3"/>
</dbReference>
<dbReference type="GO" id="GO:0045944">
    <property type="term" value="P:positive regulation of transcription by RNA polymerase II"/>
    <property type="evidence" value="ECO:0007669"/>
    <property type="project" value="TreeGrafter"/>
</dbReference>
<organism evidence="4 5">
    <name type="scientific">Octopus sinensis</name>
    <name type="common">East Asian common octopus</name>
    <dbReference type="NCBI Taxonomy" id="2607531"/>
    <lineage>
        <taxon>Eukaryota</taxon>
        <taxon>Metazoa</taxon>
        <taxon>Spiralia</taxon>
        <taxon>Lophotrochozoa</taxon>
        <taxon>Mollusca</taxon>
        <taxon>Cephalopoda</taxon>
        <taxon>Coleoidea</taxon>
        <taxon>Octopodiformes</taxon>
        <taxon>Octopoda</taxon>
        <taxon>Incirrata</taxon>
        <taxon>Octopodidae</taxon>
        <taxon>Octopus</taxon>
    </lineage>
</organism>
<dbReference type="SMART" id="SM00248">
    <property type="entry name" value="ANK"/>
    <property type="match status" value="7"/>
</dbReference>
<dbReference type="PRINTS" id="PR01415">
    <property type="entry name" value="ANKYRIN"/>
</dbReference>
<dbReference type="Proteomes" id="UP000515154">
    <property type="component" value="Linkage group LG5"/>
</dbReference>
<dbReference type="RefSeq" id="XP_036358968.1">
    <property type="nucleotide sequence ID" value="XM_036503075.1"/>
</dbReference>
<keyword evidence="4" id="KW-1185">Reference proteome</keyword>
<feature type="repeat" description="ANK" evidence="3">
    <location>
        <begin position="151"/>
        <end position="183"/>
    </location>
</feature>
<keyword evidence="1" id="KW-0677">Repeat</keyword>
<feature type="repeat" description="ANK" evidence="3">
    <location>
        <begin position="118"/>
        <end position="150"/>
    </location>
</feature>
<dbReference type="InterPro" id="IPR002110">
    <property type="entry name" value="Ankyrin_rpt"/>
</dbReference>
<accession>A0A7E6EUE8</accession>
<dbReference type="AlphaFoldDB" id="A0A7E6EUE8"/>
<dbReference type="GO" id="GO:0005634">
    <property type="term" value="C:nucleus"/>
    <property type="evidence" value="ECO:0007669"/>
    <property type="project" value="TreeGrafter"/>
</dbReference>
<dbReference type="Gene3D" id="1.25.40.20">
    <property type="entry name" value="Ankyrin repeat-containing domain"/>
    <property type="match status" value="2"/>
</dbReference>